<dbReference type="AlphaFoldDB" id="A0A356LC10"/>
<organism evidence="1 2">
    <name type="scientific">Advenella kashmirensis</name>
    <dbReference type="NCBI Taxonomy" id="310575"/>
    <lineage>
        <taxon>Bacteria</taxon>
        <taxon>Pseudomonadati</taxon>
        <taxon>Pseudomonadota</taxon>
        <taxon>Betaproteobacteria</taxon>
        <taxon>Burkholderiales</taxon>
        <taxon>Alcaligenaceae</taxon>
    </lineage>
</organism>
<name>A0A356LC10_9BURK</name>
<reference evidence="1 2" key="1">
    <citation type="journal article" date="2018" name="Nat. Biotechnol.">
        <title>A standardized bacterial taxonomy based on genome phylogeny substantially revises the tree of life.</title>
        <authorList>
            <person name="Parks D.H."/>
            <person name="Chuvochina M."/>
            <person name="Waite D.W."/>
            <person name="Rinke C."/>
            <person name="Skarshewski A."/>
            <person name="Chaumeil P.A."/>
            <person name="Hugenholtz P."/>
        </authorList>
    </citation>
    <scope>NUCLEOTIDE SEQUENCE [LARGE SCALE GENOMIC DNA]</scope>
    <source>
        <strain evidence="1">UBA10707</strain>
    </source>
</reference>
<dbReference type="EMBL" id="DOEK01000005">
    <property type="protein sequence ID" value="HBP28536.1"/>
    <property type="molecule type" value="Genomic_DNA"/>
</dbReference>
<proteinExistence type="predicted"/>
<evidence type="ECO:0000313" key="2">
    <source>
        <dbReference type="Proteomes" id="UP000264036"/>
    </source>
</evidence>
<evidence type="ECO:0000313" key="1">
    <source>
        <dbReference type="EMBL" id="HBP28536.1"/>
    </source>
</evidence>
<dbReference type="Proteomes" id="UP000264036">
    <property type="component" value="Unassembled WGS sequence"/>
</dbReference>
<accession>A0A356LC10</accession>
<gene>
    <name evidence="1" type="ORF">DD666_03860</name>
</gene>
<protein>
    <submittedName>
        <fullName evidence="1">Uncharacterized protein</fullName>
    </submittedName>
</protein>
<sequence>MSASTLNIELTPALRINGKPARYQSLWLLLRVYYAGHTDHPDLPAYEIRSRFPGKTNGRMIISRAFEDFRDWGVDVGWGWDRSIPTGLLNTRNRSRGPFWLDKKSTRRIKITAGGKKASLDSLARFLGINKPGQQPSSPLAYAMQDVGYWNNLTQAMRLAKDGFTGTNASGVAEHFQTARLAAHDRFQSALAILKESLALRKQGQIQRSWEALDSLSPFLANDTEDDHESMAAFAAMAGIARAWNLYMTEGTRAAHVEINRLHADGRSRLVVRYNPRVRFEYLNLKALIFRAIALEVVDAPMAERRHAAGQSITHFSRALRAAYEADSIEAAQDVAANIGLSLWLLWKNALLDAPSDTAETTVQMQSLRWICLSEWICDRFGVGGGSIWNTIFLLRIVRGACSVRQSPTLEQLRRSPPLSVAQVVAGTKPFHAAFSAAKGYTDWSSVIRFTLEEHDSGLLRYETLQLANLLLEAIWFYTFENGLGQPAMTASERLAVLLQDLSTPKRRFFRDSIRTLPDIVQSVFEEALQDP</sequence>
<comment type="caution">
    <text evidence="1">The sequence shown here is derived from an EMBL/GenBank/DDBJ whole genome shotgun (WGS) entry which is preliminary data.</text>
</comment>